<dbReference type="SMART" id="SM00589">
    <property type="entry name" value="PRY"/>
    <property type="match status" value="1"/>
</dbReference>
<dbReference type="Proteomes" id="UP000504632">
    <property type="component" value="Chromosome 2"/>
</dbReference>
<protein>
    <submittedName>
        <fullName evidence="10">Zinc-binding protein A33-like</fullName>
    </submittedName>
</protein>
<dbReference type="InterPro" id="IPR001841">
    <property type="entry name" value="Znf_RING"/>
</dbReference>
<name>A0A6J2UM85_CHACN</name>
<dbReference type="SUPFAM" id="SSF57845">
    <property type="entry name" value="B-box zinc-binding domain"/>
    <property type="match status" value="1"/>
</dbReference>
<dbReference type="Gene3D" id="3.30.40.10">
    <property type="entry name" value="Zinc/RING finger domain, C3HC4 (zinc finger)"/>
    <property type="match status" value="1"/>
</dbReference>
<dbReference type="Pfam" id="PF00643">
    <property type="entry name" value="zf-B_box"/>
    <property type="match status" value="1"/>
</dbReference>
<dbReference type="InterPro" id="IPR006574">
    <property type="entry name" value="PRY"/>
</dbReference>
<keyword evidence="2 4" id="KW-0863">Zinc-finger</keyword>
<dbReference type="RefSeq" id="XP_030621179.1">
    <property type="nucleotide sequence ID" value="XM_030765319.1"/>
</dbReference>
<dbReference type="SMART" id="SM00184">
    <property type="entry name" value="RING"/>
    <property type="match status" value="1"/>
</dbReference>
<evidence type="ECO:0000259" key="7">
    <source>
        <dbReference type="PROSITE" id="PS50119"/>
    </source>
</evidence>
<dbReference type="PROSITE" id="PS50188">
    <property type="entry name" value="B302_SPRY"/>
    <property type="match status" value="1"/>
</dbReference>
<proteinExistence type="predicted"/>
<dbReference type="PROSITE" id="PS00518">
    <property type="entry name" value="ZF_RING_1"/>
    <property type="match status" value="1"/>
</dbReference>
<dbReference type="Pfam" id="PF13765">
    <property type="entry name" value="PRY"/>
    <property type="match status" value="1"/>
</dbReference>
<dbReference type="CDD" id="cd13733">
    <property type="entry name" value="SPRY_PRY_C-I_1"/>
    <property type="match status" value="1"/>
</dbReference>
<dbReference type="PRINTS" id="PR01407">
    <property type="entry name" value="BUTYPHLNCDUF"/>
</dbReference>
<evidence type="ECO:0000259" key="6">
    <source>
        <dbReference type="PROSITE" id="PS50089"/>
    </source>
</evidence>
<feature type="domain" description="B box-type" evidence="7">
    <location>
        <begin position="85"/>
        <end position="126"/>
    </location>
</feature>
<dbReference type="InParanoid" id="A0A6J2UM85"/>
<accession>A0A6J2UM85</accession>
<feature type="domain" description="B30.2/SPRY" evidence="8">
    <location>
        <begin position="253"/>
        <end position="448"/>
    </location>
</feature>
<evidence type="ECO:0000259" key="8">
    <source>
        <dbReference type="PROSITE" id="PS50188"/>
    </source>
</evidence>
<dbReference type="InterPro" id="IPR013083">
    <property type="entry name" value="Znf_RING/FYVE/PHD"/>
</dbReference>
<feature type="domain" description="RING-type" evidence="6">
    <location>
        <begin position="14"/>
        <end position="54"/>
    </location>
</feature>
<dbReference type="GO" id="GO:0008270">
    <property type="term" value="F:zinc ion binding"/>
    <property type="evidence" value="ECO:0007669"/>
    <property type="project" value="UniProtKB-KW"/>
</dbReference>
<dbReference type="PROSITE" id="PS50119">
    <property type="entry name" value="ZF_BBOX"/>
    <property type="match status" value="1"/>
</dbReference>
<sequence>MTEPHSLIEEDLLCPVCCEVFSVPVILHCGHNFCKLCIQKYWDSKDSRQCPVCRATEITQRPPINLALKIASDSFRNETEKPSVTVEELCPTHNEKLKLFCRKDAKPICLICHTSREHKHHECSPVAEAASERKKQARQTEALIKEEFEKLHSFLRDEESARLTVLRVEESRKTQEAKEKLEDMNKKMAELTNIIRDIESIMKADDLMFLKPQASFTFQVGALSKDKGCCRSRYPMQEPQDPKGVLMDSAQYLCSLKYRVWKRMEGIVQHCPVTLDPNTAQPNLILSDEYTSVTYGKKQKVPDNPERCSSRMAVLGMDGFTSGKHSWNVDVGESKEWYIGLARESIKRKSTVFLNPSEGFWVIGLNNGETYWAQTSPRTRITLRQKPQKITVELDYEKGKVVFTNAVDGSPIYTFKDKFTEKMFPYFSPGITEEGTNPIKICPYKVSIMFY</sequence>
<dbReference type="AlphaFoldDB" id="A0A6J2UM85"/>
<dbReference type="InterPro" id="IPR003879">
    <property type="entry name" value="Butyrophylin_SPRY"/>
</dbReference>
<dbReference type="Gene3D" id="3.30.160.60">
    <property type="entry name" value="Classic Zinc Finger"/>
    <property type="match status" value="1"/>
</dbReference>
<evidence type="ECO:0000256" key="4">
    <source>
        <dbReference type="PROSITE-ProRule" id="PRU00024"/>
    </source>
</evidence>
<dbReference type="InterPro" id="IPR001870">
    <property type="entry name" value="B30.2/SPRY"/>
</dbReference>
<evidence type="ECO:0000256" key="2">
    <source>
        <dbReference type="ARBA" id="ARBA00022771"/>
    </source>
</evidence>
<dbReference type="InterPro" id="IPR027370">
    <property type="entry name" value="Znf-RING_euk"/>
</dbReference>
<dbReference type="SUPFAM" id="SSF57850">
    <property type="entry name" value="RING/U-box"/>
    <property type="match status" value="1"/>
</dbReference>
<keyword evidence="1" id="KW-0479">Metal-binding</keyword>
<feature type="coiled-coil region" evidence="5">
    <location>
        <begin position="127"/>
        <end position="201"/>
    </location>
</feature>
<organism evidence="9 10">
    <name type="scientific">Chanos chanos</name>
    <name type="common">Milkfish</name>
    <name type="synonym">Mugil chanos</name>
    <dbReference type="NCBI Taxonomy" id="29144"/>
    <lineage>
        <taxon>Eukaryota</taxon>
        <taxon>Metazoa</taxon>
        <taxon>Chordata</taxon>
        <taxon>Craniata</taxon>
        <taxon>Vertebrata</taxon>
        <taxon>Euteleostomi</taxon>
        <taxon>Actinopterygii</taxon>
        <taxon>Neopterygii</taxon>
        <taxon>Teleostei</taxon>
        <taxon>Ostariophysi</taxon>
        <taxon>Gonorynchiformes</taxon>
        <taxon>Chanidae</taxon>
        <taxon>Chanos</taxon>
    </lineage>
</organism>
<dbReference type="FunFam" id="2.60.120.920:FF:000004">
    <property type="entry name" value="Butyrophilin subfamily 1 member A1"/>
    <property type="match status" value="1"/>
</dbReference>
<evidence type="ECO:0000256" key="5">
    <source>
        <dbReference type="SAM" id="Coils"/>
    </source>
</evidence>
<evidence type="ECO:0000313" key="10">
    <source>
        <dbReference type="RefSeq" id="XP_030621179.1"/>
    </source>
</evidence>
<dbReference type="SMART" id="SM00336">
    <property type="entry name" value="BBOX"/>
    <property type="match status" value="1"/>
</dbReference>
<evidence type="ECO:0000256" key="3">
    <source>
        <dbReference type="ARBA" id="ARBA00022833"/>
    </source>
</evidence>
<dbReference type="InterPro" id="IPR013320">
    <property type="entry name" value="ConA-like_dom_sf"/>
</dbReference>
<keyword evidence="5" id="KW-0175">Coiled coil</keyword>
<dbReference type="InterPro" id="IPR043136">
    <property type="entry name" value="B30.2/SPRY_sf"/>
</dbReference>
<reference evidence="10" key="1">
    <citation type="submission" date="2025-08" db="UniProtKB">
        <authorList>
            <consortium name="RefSeq"/>
        </authorList>
    </citation>
    <scope>IDENTIFICATION</scope>
</reference>
<dbReference type="GeneID" id="115804826"/>
<evidence type="ECO:0000313" key="9">
    <source>
        <dbReference type="Proteomes" id="UP000504632"/>
    </source>
</evidence>
<dbReference type="InterPro" id="IPR000315">
    <property type="entry name" value="Znf_B-box"/>
</dbReference>
<dbReference type="InterPro" id="IPR017907">
    <property type="entry name" value="Znf_RING_CS"/>
</dbReference>
<gene>
    <name evidence="10" type="primary">LOC115804826</name>
</gene>
<dbReference type="PANTHER" id="PTHR24103">
    <property type="entry name" value="E3 UBIQUITIN-PROTEIN LIGASE TRIM"/>
    <property type="match status" value="1"/>
</dbReference>
<dbReference type="PROSITE" id="PS50089">
    <property type="entry name" value="ZF_RING_2"/>
    <property type="match status" value="1"/>
</dbReference>
<dbReference type="SMART" id="SM00449">
    <property type="entry name" value="SPRY"/>
    <property type="match status" value="1"/>
</dbReference>
<dbReference type="Pfam" id="PF13445">
    <property type="entry name" value="zf-RING_UBOX"/>
    <property type="match status" value="1"/>
</dbReference>
<keyword evidence="9" id="KW-1185">Reference proteome</keyword>
<dbReference type="Pfam" id="PF00622">
    <property type="entry name" value="SPRY"/>
    <property type="match status" value="1"/>
</dbReference>
<dbReference type="InterPro" id="IPR003877">
    <property type="entry name" value="SPRY_dom"/>
</dbReference>
<dbReference type="OrthoDB" id="654191at2759"/>
<keyword evidence="3" id="KW-0862">Zinc</keyword>
<dbReference type="Gene3D" id="2.60.120.920">
    <property type="match status" value="1"/>
</dbReference>
<dbReference type="SUPFAM" id="SSF49899">
    <property type="entry name" value="Concanavalin A-like lectins/glucanases"/>
    <property type="match status" value="1"/>
</dbReference>
<dbReference type="InterPro" id="IPR050143">
    <property type="entry name" value="TRIM/RBCC"/>
</dbReference>
<evidence type="ECO:0000256" key="1">
    <source>
        <dbReference type="ARBA" id="ARBA00022723"/>
    </source>
</evidence>